<reference evidence="3" key="2">
    <citation type="journal article" date="2024" name="Nature">
        <title>Anoxygenic phototroph of the Chloroflexota uses a type I reaction centre.</title>
        <authorList>
            <person name="Tsuji J.M."/>
            <person name="Shaw N.A."/>
            <person name="Nagashima S."/>
            <person name="Venkiteswaran J.J."/>
            <person name="Schiff S.L."/>
            <person name="Watanabe T."/>
            <person name="Fukui M."/>
            <person name="Hanada S."/>
            <person name="Tank M."/>
            <person name="Neufeld J.D."/>
        </authorList>
    </citation>
    <scope>NUCLEOTIDE SEQUENCE</scope>
    <source>
        <strain evidence="3">L227-S17</strain>
    </source>
</reference>
<dbReference type="Proteomes" id="UP000521676">
    <property type="component" value="Unassembled WGS sequence"/>
</dbReference>
<evidence type="ECO:0000313" key="4">
    <source>
        <dbReference type="Proteomes" id="UP000521676"/>
    </source>
</evidence>
<reference evidence="2 4" key="1">
    <citation type="submission" date="2020-06" db="EMBL/GenBank/DDBJ databases">
        <title>Anoxygenic phototrophic Chloroflexota member uses a Type I reaction center.</title>
        <authorList>
            <person name="Tsuji J.M."/>
            <person name="Shaw N.A."/>
            <person name="Nagashima S."/>
            <person name="Venkiteswaran J."/>
            <person name="Schiff S.L."/>
            <person name="Hanada S."/>
            <person name="Tank M."/>
            <person name="Neufeld J.D."/>
        </authorList>
    </citation>
    <scope>NUCLEOTIDE SEQUENCE [LARGE SCALE GENOMIC DNA]</scope>
    <source>
        <strain evidence="2">L227-S17</strain>
    </source>
</reference>
<sequence>MRIKIKRRVRTSSSEQWALFDADVMDENEQPTNIGKADVHYDPEMVFVTMLLWSEFTETLDETTVQQVIDEIMDEITEPVGAAADFSLDFFTPSLKDYKFQTSLEDEEEWDEAEEEEEDEEPHERNGKNPWN</sequence>
<feature type="compositionally biased region" description="Basic and acidic residues" evidence="1">
    <location>
        <begin position="122"/>
        <end position="132"/>
    </location>
</feature>
<evidence type="ECO:0000256" key="1">
    <source>
        <dbReference type="SAM" id="MobiDB-lite"/>
    </source>
</evidence>
<organism evidence="2 4">
    <name type="scientific">Candidatus Chlorohelix allophototropha</name>
    <dbReference type="NCBI Taxonomy" id="3003348"/>
    <lineage>
        <taxon>Bacteria</taxon>
        <taxon>Bacillati</taxon>
        <taxon>Chloroflexota</taxon>
        <taxon>Chloroflexia</taxon>
        <taxon>Candidatus Chloroheliales</taxon>
        <taxon>Candidatus Chloroheliaceae</taxon>
        <taxon>Candidatus Chlorohelix</taxon>
    </lineage>
</organism>
<gene>
    <name evidence="2" type="ORF">HXX08_04260</name>
    <name evidence="3" type="ORF">OZ401_000200</name>
</gene>
<feature type="compositionally biased region" description="Acidic residues" evidence="1">
    <location>
        <begin position="104"/>
        <end position="121"/>
    </location>
</feature>
<proteinExistence type="predicted"/>
<keyword evidence="5" id="KW-1185">Reference proteome</keyword>
<dbReference type="EMBL" id="CP128399">
    <property type="protein sequence ID" value="WJW66954.1"/>
    <property type="molecule type" value="Genomic_DNA"/>
</dbReference>
<feature type="region of interest" description="Disordered" evidence="1">
    <location>
        <begin position="102"/>
        <end position="132"/>
    </location>
</feature>
<dbReference type="AlphaFoldDB" id="A0A8T7LSS5"/>
<protein>
    <submittedName>
        <fullName evidence="2">Uncharacterized protein</fullName>
    </submittedName>
</protein>
<evidence type="ECO:0000313" key="3">
    <source>
        <dbReference type="EMBL" id="WJW66954.1"/>
    </source>
</evidence>
<evidence type="ECO:0000313" key="2">
    <source>
        <dbReference type="EMBL" id="NWJ45074.1"/>
    </source>
</evidence>
<name>A0A8T7LSS5_9CHLR</name>
<dbReference type="Proteomes" id="UP001431572">
    <property type="component" value="Chromosome 1"/>
</dbReference>
<evidence type="ECO:0000313" key="5">
    <source>
        <dbReference type="Proteomes" id="UP001431572"/>
    </source>
</evidence>
<accession>A0A8T7LSS5</accession>
<dbReference type="EMBL" id="JACATZ010000001">
    <property type="protein sequence ID" value="NWJ45074.1"/>
    <property type="molecule type" value="Genomic_DNA"/>
</dbReference>
<dbReference type="RefSeq" id="WP_341468847.1">
    <property type="nucleotide sequence ID" value="NZ_CP128399.1"/>
</dbReference>